<dbReference type="PANTHER" id="PTHR34987">
    <property type="entry name" value="C, PUTATIVE (AFU_ORTHOLOGUE AFUA_3G02880)-RELATED"/>
    <property type="match status" value="1"/>
</dbReference>
<gene>
    <name evidence="2" type="ORF">CA14_009766</name>
</gene>
<proteinExistence type="predicted"/>
<protein>
    <submittedName>
        <fullName evidence="2">Uncharacterized protein</fullName>
    </submittedName>
</protein>
<name>A0AB74BN97_ASPFL</name>
<keyword evidence="1" id="KW-0732">Signal</keyword>
<reference evidence="2 3" key="1">
    <citation type="submission" date="2018-07" db="EMBL/GenBank/DDBJ databases">
        <title>Identification of spontaneous genetic mutation associated with occurrence of a yellow conidial color mutant of Aspergillus flavus.</title>
        <authorList>
            <person name="Chang P.-K."/>
            <person name="Mack B.M."/>
            <person name="Scharfenstein L."/>
            <person name="Gilbert M.K."/>
        </authorList>
    </citation>
    <scope>NUCLEOTIDE SEQUENCE [LARGE SCALE GENOMIC DNA]</scope>
    <source>
        <strain evidence="2 3">CA14</strain>
    </source>
</reference>
<feature type="signal peptide" evidence="1">
    <location>
        <begin position="1"/>
        <end position="22"/>
    </location>
</feature>
<comment type="caution">
    <text evidence="2">The sequence shown here is derived from an EMBL/GenBank/DDBJ whole genome shotgun (WGS) entry which is preliminary data.</text>
</comment>
<feature type="chain" id="PRO_5044493257" evidence="1">
    <location>
        <begin position="23"/>
        <end position="197"/>
    </location>
</feature>
<dbReference type="Proteomes" id="UP000275480">
    <property type="component" value="Unassembled WGS sequence"/>
</dbReference>
<organism evidence="2 3">
    <name type="scientific">Aspergillus flavus</name>
    <dbReference type="NCBI Taxonomy" id="5059"/>
    <lineage>
        <taxon>Eukaryota</taxon>
        <taxon>Fungi</taxon>
        <taxon>Dikarya</taxon>
        <taxon>Ascomycota</taxon>
        <taxon>Pezizomycotina</taxon>
        <taxon>Eurotiomycetes</taxon>
        <taxon>Eurotiomycetidae</taxon>
        <taxon>Eurotiales</taxon>
        <taxon>Aspergillaceae</taxon>
        <taxon>Aspergillus</taxon>
        <taxon>Aspergillus subgen. Circumdati</taxon>
    </lineage>
</organism>
<dbReference type="PANTHER" id="PTHR34987:SF4">
    <property type="entry name" value="ALPHA-L-RHAMNOSIDASE C-TERMINAL DOMAIN-CONTAINING PROTEIN"/>
    <property type="match status" value="1"/>
</dbReference>
<sequence length="197" mass="21602">MMLLHWTPSAMLVIGFLTSVTGATSKFFLVQASRNGSFTLSPLSTVLTLDYGEDVAGIPYFQVESGSGQTAVKYSEPFDGLNSPYSDGLWDFVNDLMNTFRTETFNITGPGRVQASLLQGGQRCQSVTLLTNYTIAFSMIGFLSTVELNPVKSLPGKFRSSNSNYSDIWDLGARVVQVACFDLDHSQRRGILLQMVP</sequence>
<accession>A0AB74BN97</accession>
<evidence type="ECO:0000313" key="2">
    <source>
        <dbReference type="EMBL" id="RMZ35903.1"/>
    </source>
</evidence>
<dbReference type="AlphaFoldDB" id="A0AB74BN97"/>
<evidence type="ECO:0000256" key="1">
    <source>
        <dbReference type="SAM" id="SignalP"/>
    </source>
</evidence>
<evidence type="ECO:0000313" key="3">
    <source>
        <dbReference type="Proteomes" id="UP000275480"/>
    </source>
</evidence>
<dbReference type="EMBL" id="QQZZ01000196">
    <property type="protein sequence ID" value="RMZ35903.1"/>
    <property type="molecule type" value="Genomic_DNA"/>
</dbReference>